<dbReference type="SUPFAM" id="SSF54791">
    <property type="entry name" value="Eukaryotic type KH-domain (KH-domain type I)"/>
    <property type="match status" value="2"/>
</dbReference>
<dbReference type="SMART" id="SM00322">
    <property type="entry name" value="KH"/>
    <property type="match status" value="2"/>
</dbReference>
<dbReference type="Gene3D" id="3.30.1370.10">
    <property type="entry name" value="K Homology domain, type 1"/>
    <property type="match status" value="2"/>
</dbReference>
<feature type="compositionally biased region" description="Low complexity" evidence="6">
    <location>
        <begin position="246"/>
        <end position="259"/>
    </location>
</feature>
<keyword evidence="3 5" id="KW-0539">Nucleus</keyword>
<organism evidence="8 9">
    <name type="scientific">Adineta steineri</name>
    <dbReference type="NCBI Taxonomy" id="433720"/>
    <lineage>
        <taxon>Eukaryota</taxon>
        <taxon>Metazoa</taxon>
        <taxon>Spiralia</taxon>
        <taxon>Gnathifera</taxon>
        <taxon>Rotifera</taxon>
        <taxon>Eurotatoria</taxon>
        <taxon>Bdelloidea</taxon>
        <taxon>Adinetida</taxon>
        <taxon>Adinetidae</taxon>
        <taxon>Adineta</taxon>
    </lineage>
</organism>
<dbReference type="Pfam" id="PF00013">
    <property type="entry name" value="KH_1"/>
    <property type="match status" value="2"/>
</dbReference>
<reference evidence="8" key="1">
    <citation type="submission" date="2021-02" db="EMBL/GenBank/DDBJ databases">
        <authorList>
            <person name="Nowell W R."/>
        </authorList>
    </citation>
    <scope>NUCLEOTIDE SEQUENCE</scope>
</reference>
<dbReference type="GO" id="GO:0003714">
    <property type="term" value="F:transcription corepressor activity"/>
    <property type="evidence" value="ECO:0007669"/>
    <property type="project" value="InterPro"/>
</dbReference>
<dbReference type="Gene3D" id="1.20.1160.11">
    <property type="entry name" value="Paired amphipathic helix"/>
    <property type="match status" value="1"/>
</dbReference>
<dbReference type="GO" id="GO:0070822">
    <property type="term" value="C:Sin3-type complex"/>
    <property type="evidence" value="ECO:0007669"/>
    <property type="project" value="TreeGrafter"/>
</dbReference>
<comment type="subcellular location">
    <subcellularLocation>
        <location evidence="1 5">Nucleus</location>
    </subcellularLocation>
</comment>
<dbReference type="PROSITE" id="PS50084">
    <property type="entry name" value="KH_TYPE_1"/>
    <property type="match status" value="2"/>
</dbReference>
<keyword evidence="4" id="KW-0694">RNA-binding</keyword>
<dbReference type="InterPro" id="IPR004087">
    <property type="entry name" value="KH_dom"/>
</dbReference>
<dbReference type="Pfam" id="PF02671">
    <property type="entry name" value="PAH"/>
    <property type="match status" value="1"/>
</dbReference>
<dbReference type="InterPro" id="IPR036600">
    <property type="entry name" value="PAH_sf"/>
</dbReference>
<feature type="region of interest" description="Disordered" evidence="6">
    <location>
        <begin position="1"/>
        <end position="35"/>
    </location>
</feature>
<evidence type="ECO:0000256" key="6">
    <source>
        <dbReference type="SAM" id="MobiDB-lite"/>
    </source>
</evidence>
<accession>A0A814TD11</accession>
<dbReference type="InterPro" id="IPR036612">
    <property type="entry name" value="KH_dom_type_1_sf"/>
</dbReference>
<evidence type="ECO:0000256" key="5">
    <source>
        <dbReference type="PROSITE-ProRule" id="PRU00810"/>
    </source>
</evidence>
<name>A0A814TD11_9BILA</name>
<gene>
    <name evidence="8" type="ORF">JYZ213_LOCUS24581</name>
</gene>
<feature type="compositionally biased region" description="Polar residues" evidence="6">
    <location>
        <begin position="1"/>
        <end position="19"/>
    </location>
</feature>
<evidence type="ECO:0000313" key="8">
    <source>
        <dbReference type="EMBL" id="CAF1159798.1"/>
    </source>
</evidence>
<feature type="region of interest" description="Disordered" evidence="6">
    <location>
        <begin position="442"/>
        <end position="468"/>
    </location>
</feature>
<comment type="caution">
    <text evidence="8">The sequence shown here is derived from an EMBL/GenBank/DDBJ whole genome shotgun (WGS) entry which is preliminary data.</text>
</comment>
<dbReference type="InterPro" id="IPR039774">
    <property type="entry name" value="Sin3-like"/>
</dbReference>
<evidence type="ECO:0000256" key="4">
    <source>
        <dbReference type="PROSITE-ProRule" id="PRU00117"/>
    </source>
</evidence>
<keyword evidence="2" id="KW-0678">Repressor</keyword>
<dbReference type="SUPFAM" id="SSF47762">
    <property type="entry name" value="PAH2 domain"/>
    <property type="match status" value="1"/>
</dbReference>
<feature type="region of interest" description="Disordered" evidence="6">
    <location>
        <begin position="244"/>
        <end position="263"/>
    </location>
</feature>
<evidence type="ECO:0000256" key="1">
    <source>
        <dbReference type="ARBA" id="ARBA00004123"/>
    </source>
</evidence>
<evidence type="ECO:0000256" key="3">
    <source>
        <dbReference type="ARBA" id="ARBA00023242"/>
    </source>
</evidence>
<dbReference type="PANTHER" id="PTHR12346:SF0">
    <property type="entry name" value="SIN3A, ISOFORM G"/>
    <property type="match status" value="1"/>
</dbReference>
<dbReference type="InterPro" id="IPR003822">
    <property type="entry name" value="PAH"/>
</dbReference>
<dbReference type="Proteomes" id="UP000663845">
    <property type="component" value="Unassembled WGS sequence"/>
</dbReference>
<dbReference type="PROSITE" id="PS51477">
    <property type="entry name" value="PAH"/>
    <property type="match status" value="1"/>
</dbReference>
<evidence type="ECO:0000256" key="2">
    <source>
        <dbReference type="ARBA" id="ARBA00022491"/>
    </source>
</evidence>
<dbReference type="InterPro" id="IPR004088">
    <property type="entry name" value="KH_dom_type_1"/>
</dbReference>
<dbReference type="AlphaFoldDB" id="A0A814TD11"/>
<dbReference type="FunFam" id="1.20.1160.11:FF:000001">
    <property type="entry name" value="Paired amphipathic helix protein Sin3"/>
    <property type="match status" value="1"/>
</dbReference>
<feature type="domain" description="K Homology" evidence="7">
    <location>
        <begin position="111"/>
        <end position="183"/>
    </location>
</feature>
<dbReference type="PANTHER" id="PTHR12346">
    <property type="entry name" value="SIN3B-RELATED"/>
    <property type="match status" value="1"/>
</dbReference>
<feature type="domain" description="K Homology" evidence="7">
    <location>
        <begin position="33"/>
        <end position="101"/>
    </location>
</feature>
<protein>
    <recommendedName>
        <fullName evidence="7">K Homology domain-containing protein</fullName>
    </recommendedName>
</protein>
<evidence type="ECO:0000259" key="7">
    <source>
        <dbReference type="SMART" id="SM00322"/>
    </source>
</evidence>
<dbReference type="CDD" id="cd22432">
    <property type="entry name" value="KH-I_HNRNPK_rpt1"/>
    <property type="match status" value="1"/>
</dbReference>
<dbReference type="GO" id="GO:0000122">
    <property type="term" value="P:negative regulation of transcription by RNA polymerase II"/>
    <property type="evidence" value="ECO:0007669"/>
    <property type="project" value="TreeGrafter"/>
</dbReference>
<proteinExistence type="predicted"/>
<sequence>MMESGDYNSMGSNRTTNDDQQQQQQQHDGRRNRRVDYRFLIPSRDAGAIIGKGGKTIQDLRLKHRCQIQMADCESPERVLIINGDQTDVLNCISDILLSIYENHQRSTKSDQSEIRALIHQSQAGALIGKGASRVKEFREKHNIDVKIYPQCCPGGSTERCISMRGNKDDVISCLTEKDTLYSNQLDHMNPTSANSGSLGLNTIVSTLVQNSSTRPPSTTIVSNIQNASSPVNLFTNLPGGLFAPNNNNNNNNNSINSSTANQGQLTSSRLKVEDALNYLDKVKNQFALQPQVYNQFLDIMKEFKSQSIDTQEVINRVSTLFHGHPDLIVGFNTFLPPGYKIEVSEEHHGYIQVTHPSSRTESIAIGGPSNTTYNLSITTPTTTYRQTANLLSQDNDETDLIQQQQQLQLANNATSQAVNALISAATAPQVPFFGTTGGLNLSTKNNKQPTTNVSSSTQATTVEKTSSGQPVEFNHAINYVNKIKNRFHQ</sequence>
<evidence type="ECO:0000313" key="9">
    <source>
        <dbReference type="Proteomes" id="UP000663845"/>
    </source>
</evidence>
<dbReference type="EMBL" id="CAJNOG010000304">
    <property type="protein sequence ID" value="CAF1159798.1"/>
    <property type="molecule type" value="Genomic_DNA"/>
</dbReference>
<dbReference type="GO" id="GO:0003723">
    <property type="term" value="F:RNA binding"/>
    <property type="evidence" value="ECO:0007669"/>
    <property type="project" value="UniProtKB-UniRule"/>
</dbReference>